<organism evidence="1 2">
    <name type="scientific">Desulfoluna butyratoxydans</name>
    <dbReference type="NCBI Taxonomy" id="231438"/>
    <lineage>
        <taxon>Bacteria</taxon>
        <taxon>Pseudomonadati</taxon>
        <taxon>Thermodesulfobacteriota</taxon>
        <taxon>Desulfobacteria</taxon>
        <taxon>Desulfobacterales</taxon>
        <taxon>Desulfolunaceae</taxon>
        <taxon>Desulfoluna</taxon>
    </lineage>
</organism>
<dbReference type="RefSeq" id="WP_180136769.1">
    <property type="nucleotide sequence ID" value="NZ_CAADHO010000001.1"/>
</dbReference>
<dbReference type="Proteomes" id="UP000507962">
    <property type="component" value="Unassembled WGS sequence"/>
</dbReference>
<proteinExistence type="predicted"/>
<dbReference type="AlphaFoldDB" id="A0A4U8YH68"/>
<keyword evidence="2" id="KW-1185">Reference proteome</keyword>
<gene>
    <name evidence="1" type="ORF">MSL71_1480</name>
</gene>
<reference evidence="1 2" key="1">
    <citation type="submission" date="2019-03" db="EMBL/GenBank/DDBJ databases">
        <authorList>
            <person name="Nijsse B."/>
        </authorList>
    </citation>
    <scope>NUCLEOTIDE SEQUENCE [LARGE SCALE GENOMIC DNA]</scope>
    <source>
        <strain evidence="1">Desulfoluna butyratoxydans MSL71</strain>
    </source>
</reference>
<evidence type="ECO:0000313" key="2">
    <source>
        <dbReference type="Proteomes" id="UP000507962"/>
    </source>
</evidence>
<sequence>MNRRVILILLAFSLCLNAGFLVAALVWRPASESGEVKHPFRAYTRHMEQLKGLDLPEATLRQATDMLETFMEKRTRLIVKKLDHKLETLARLEKNPALSRADLETFHTEEERIEAAISALDFEYSLSMRRLLPPDKMAVMYANAAELIRPHRERMAAWKKTAR</sequence>
<name>A0A4U8YH68_9BACT</name>
<dbReference type="EMBL" id="CAADHO010000001">
    <property type="protein sequence ID" value="VFQ42527.1"/>
    <property type="molecule type" value="Genomic_DNA"/>
</dbReference>
<protein>
    <recommendedName>
        <fullName evidence="3">Periplasmic heavy metal sensor</fullName>
    </recommendedName>
</protein>
<evidence type="ECO:0008006" key="3">
    <source>
        <dbReference type="Google" id="ProtNLM"/>
    </source>
</evidence>
<evidence type="ECO:0000313" key="1">
    <source>
        <dbReference type="EMBL" id="VFQ42527.1"/>
    </source>
</evidence>
<accession>A0A4U8YH68</accession>